<gene>
    <name evidence="10" type="ORF">D7223_22545</name>
</gene>
<evidence type="ECO:0000313" key="11">
    <source>
        <dbReference type="Proteomes" id="UP000281726"/>
    </source>
</evidence>
<feature type="transmembrane region" description="Helical" evidence="7">
    <location>
        <begin position="355"/>
        <end position="377"/>
    </location>
</feature>
<feature type="active site" description="Charge relay system" evidence="5">
    <location>
        <position position="106"/>
    </location>
</feature>
<comment type="caution">
    <text evidence="10">The sequence shown here is derived from an EMBL/GenBank/DDBJ whole genome shotgun (WGS) entry which is preliminary data.</text>
</comment>
<dbReference type="EMBL" id="RBAK01000009">
    <property type="protein sequence ID" value="RKN42803.1"/>
    <property type="molecule type" value="Genomic_DNA"/>
</dbReference>
<feature type="active site" description="Charge relay system" evidence="5">
    <location>
        <position position="70"/>
    </location>
</feature>
<evidence type="ECO:0000259" key="9">
    <source>
        <dbReference type="Pfam" id="PF00082"/>
    </source>
</evidence>
<dbReference type="InterPro" id="IPR050131">
    <property type="entry name" value="Peptidase_S8_subtilisin-like"/>
</dbReference>
<accession>A0A3A9Z3G3</accession>
<name>A0A3A9Z3G3_9ACTN</name>
<feature type="compositionally biased region" description="Low complexity" evidence="6">
    <location>
        <begin position="426"/>
        <end position="447"/>
    </location>
</feature>
<dbReference type="Gene3D" id="3.40.50.200">
    <property type="entry name" value="Peptidase S8/S53 domain"/>
    <property type="match status" value="1"/>
</dbReference>
<evidence type="ECO:0000256" key="5">
    <source>
        <dbReference type="PROSITE-ProRule" id="PRU01240"/>
    </source>
</evidence>
<evidence type="ECO:0000256" key="1">
    <source>
        <dbReference type="ARBA" id="ARBA00011073"/>
    </source>
</evidence>
<feature type="active site" description="Charge relay system" evidence="5">
    <location>
        <position position="268"/>
    </location>
</feature>
<sequence>MITIYRYGAWARCGAVALTLLAVVGGTAGAMTPAEAKPGLRAQQWWLEKLRVPEAHKISKGRGVIVGVIDSGVEANHPDLRGRVLTGASYMDGPVGKDLDTVKSGHGTAMAALIAGSGPGRSGYLGMAPEAEIWSGAVLGGGVLANSDTIFGAVREAVDHGASVINLSLGGSGGLGYSESNAVEYALEHDVVVVISAGNVVDGNGTATQGLATIPGAIIVSGLDRSLNFFEKGSRQGEHVVVAAPEQDILTATNTSEQRGLRRDGGTSSAAAITSGLVALVRSKYPDLDAPNVINRVIRTAKDRGATGRDPQYGFGAIDPVAALTADVPPVTANPLGKPSEVHDTAPSKPRWDRLFIAIAVAFGVTVIVVAVTVVVIRSSRRRRSVPGRPPAAGPPVAAGPPMPGPYQPVPAHHPGTGYQPPPGYQPTAAGPGRSSYPQAPQQTGWQAPPPPPPAPGSQPGQVRRWAAKRSRRRVGGTDPPTRRRLPGVLTVVRLRTGRRPLAATRSAVADIGPLGVDIRPELVDIRPATAQECRPAAAPCPAKVRERASPATRQPADRRRLPPASRAAGRREPTPRRASWSPPMPSGSGGG</sequence>
<feature type="compositionally biased region" description="Pro residues" evidence="6">
    <location>
        <begin position="388"/>
        <end position="409"/>
    </location>
</feature>
<dbReference type="InterPro" id="IPR015500">
    <property type="entry name" value="Peptidase_S8_subtilisin-rel"/>
</dbReference>
<dbReference type="CDD" id="cd00306">
    <property type="entry name" value="Peptidases_S8_S53"/>
    <property type="match status" value="1"/>
</dbReference>
<organism evidence="10 11">
    <name type="scientific">Micromonospora endolithica</name>
    <dbReference type="NCBI Taxonomy" id="230091"/>
    <lineage>
        <taxon>Bacteria</taxon>
        <taxon>Bacillati</taxon>
        <taxon>Actinomycetota</taxon>
        <taxon>Actinomycetes</taxon>
        <taxon>Micromonosporales</taxon>
        <taxon>Micromonosporaceae</taxon>
        <taxon>Micromonospora</taxon>
    </lineage>
</organism>
<dbReference type="InterPro" id="IPR036852">
    <property type="entry name" value="Peptidase_S8/S53_dom_sf"/>
</dbReference>
<dbReference type="PANTHER" id="PTHR43806:SF11">
    <property type="entry name" value="CEREVISIN-RELATED"/>
    <property type="match status" value="1"/>
</dbReference>
<feature type="compositionally biased region" description="Pro residues" evidence="6">
    <location>
        <begin position="448"/>
        <end position="457"/>
    </location>
</feature>
<feature type="region of interest" description="Disordered" evidence="6">
    <location>
        <begin position="535"/>
        <end position="592"/>
    </location>
</feature>
<evidence type="ECO:0000256" key="2">
    <source>
        <dbReference type="ARBA" id="ARBA00022670"/>
    </source>
</evidence>
<feature type="signal peptide" evidence="8">
    <location>
        <begin position="1"/>
        <end position="36"/>
    </location>
</feature>
<reference evidence="10 11" key="1">
    <citation type="journal article" date="2004" name="Syst. Appl. Microbiol.">
        <title>Cryptoendolithic actinomycetes from antarctic sandstone rock samples: Micromonospora endolithica sp. nov. and two isolates related to Micromonospora coerulea Jensen 1932.</title>
        <authorList>
            <person name="Hirsch P."/>
            <person name="Mevs U."/>
            <person name="Kroppenstedt R.M."/>
            <person name="Schumann P."/>
            <person name="Stackebrandt E."/>
        </authorList>
    </citation>
    <scope>NUCLEOTIDE SEQUENCE [LARGE SCALE GENOMIC DNA]</scope>
    <source>
        <strain evidence="10 11">JCM 12677</strain>
    </source>
</reference>
<dbReference type="GO" id="GO:0006508">
    <property type="term" value="P:proteolysis"/>
    <property type="evidence" value="ECO:0007669"/>
    <property type="project" value="UniProtKB-KW"/>
</dbReference>
<dbReference type="PANTHER" id="PTHR43806">
    <property type="entry name" value="PEPTIDASE S8"/>
    <property type="match status" value="1"/>
</dbReference>
<dbReference type="SUPFAM" id="SSF52743">
    <property type="entry name" value="Subtilisin-like"/>
    <property type="match status" value="1"/>
</dbReference>
<dbReference type="GO" id="GO:0004252">
    <property type="term" value="F:serine-type endopeptidase activity"/>
    <property type="evidence" value="ECO:0007669"/>
    <property type="project" value="UniProtKB-UniRule"/>
</dbReference>
<evidence type="ECO:0000256" key="6">
    <source>
        <dbReference type="SAM" id="MobiDB-lite"/>
    </source>
</evidence>
<keyword evidence="8" id="KW-0732">Signal</keyword>
<dbReference type="OrthoDB" id="9798386at2"/>
<evidence type="ECO:0000256" key="3">
    <source>
        <dbReference type="ARBA" id="ARBA00022801"/>
    </source>
</evidence>
<proteinExistence type="inferred from homology"/>
<dbReference type="PRINTS" id="PR00723">
    <property type="entry name" value="SUBTILISIN"/>
</dbReference>
<feature type="chain" id="PRO_5017189127" evidence="8">
    <location>
        <begin position="37"/>
        <end position="592"/>
    </location>
</feature>
<keyword evidence="7" id="KW-1133">Transmembrane helix</keyword>
<comment type="similarity">
    <text evidence="1 5">Belongs to the peptidase S8 family.</text>
</comment>
<feature type="region of interest" description="Disordered" evidence="6">
    <location>
        <begin position="380"/>
        <end position="487"/>
    </location>
</feature>
<protein>
    <submittedName>
        <fullName evidence="10">Type VII secretion-associated serine protease mycosin</fullName>
    </submittedName>
</protein>
<keyword evidence="11" id="KW-1185">Reference proteome</keyword>
<feature type="compositionally biased region" description="Basic residues" evidence="6">
    <location>
        <begin position="466"/>
        <end position="475"/>
    </location>
</feature>
<keyword evidence="2 5" id="KW-0645">Protease</keyword>
<dbReference type="Proteomes" id="UP000281726">
    <property type="component" value="Unassembled WGS sequence"/>
</dbReference>
<dbReference type="InterPro" id="IPR023827">
    <property type="entry name" value="Peptidase_S8_Asp-AS"/>
</dbReference>
<dbReference type="Pfam" id="PF00082">
    <property type="entry name" value="Peptidase_S8"/>
    <property type="match status" value="1"/>
</dbReference>
<dbReference type="AlphaFoldDB" id="A0A3A9Z3G3"/>
<evidence type="ECO:0000256" key="7">
    <source>
        <dbReference type="SAM" id="Phobius"/>
    </source>
</evidence>
<keyword evidence="4 5" id="KW-0720">Serine protease</keyword>
<dbReference type="InterPro" id="IPR000209">
    <property type="entry name" value="Peptidase_S8/S53_dom"/>
</dbReference>
<dbReference type="PROSITE" id="PS00136">
    <property type="entry name" value="SUBTILASE_ASP"/>
    <property type="match status" value="1"/>
</dbReference>
<feature type="domain" description="Peptidase S8/S53" evidence="9">
    <location>
        <begin position="61"/>
        <end position="316"/>
    </location>
</feature>
<keyword evidence="7" id="KW-0812">Transmembrane</keyword>
<keyword evidence="7" id="KW-0472">Membrane</keyword>
<evidence type="ECO:0000256" key="8">
    <source>
        <dbReference type="SAM" id="SignalP"/>
    </source>
</evidence>
<evidence type="ECO:0000256" key="4">
    <source>
        <dbReference type="ARBA" id="ARBA00022825"/>
    </source>
</evidence>
<evidence type="ECO:0000313" key="10">
    <source>
        <dbReference type="EMBL" id="RKN42803.1"/>
    </source>
</evidence>
<dbReference type="PROSITE" id="PS51892">
    <property type="entry name" value="SUBTILASE"/>
    <property type="match status" value="1"/>
</dbReference>
<keyword evidence="3 5" id="KW-0378">Hydrolase</keyword>